<name>A0AAV4M4J8_9ARAC</name>
<dbReference type="AlphaFoldDB" id="A0AAV4M4J8"/>
<organism evidence="1 2">
    <name type="scientific">Caerostris darwini</name>
    <dbReference type="NCBI Taxonomy" id="1538125"/>
    <lineage>
        <taxon>Eukaryota</taxon>
        <taxon>Metazoa</taxon>
        <taxon>Ecdysozoa</taxon>
        <taxon>Arthropoda</taxon>
        <taxon>Chelicerata</taxon>
        <taxon>Arachnida</taxon>
        <taxon>Araneae</taxon>
        <taxon>Araneomorphae</taxon>
        <taxon>Entelegynae</taxon>
        <taxon>Araneoidea</taxon>
        <taxon>Araneidae</taxon>
        <taxon>Caerostris</taxon>
    </lineage>
</organism>
<dbReference type="EMBL" id="BPLQ01000062">
    <property type="protein sequence ID" value="GIX67135.1"/>
    <property type="molecule type" value="Genomic_DNA"/>
</dbReference>
<evidence type="ECO:0000313" key="1">
    <source>
        <dbReference type="EMBL" id="GIX67135.1"/>
    </source>
</evidence>
<keyword evidence="2" id="KW-1185">Reference proteome</keyword>
<reference evidence="1 2" key="1">
    <citation type="submission" date="2021-06" db="EMBL/GenBank/DDBJ databases">
        <title>Caerostris darwini draft genome.</title>
        <authorList>
            <person name="Kono N."/>
            <person name="Arakawa K."/>
        </authorList>
    </citation>
    <scope>NUCLEOTIDE SEQUENCE [LARGE SCALE GENOMIC DNA]</scope>
</reference>
<comment type="caution">
    <text evidence="1">The sequence shown here is derived from an EMBL/GenBank/DDBJ whole genome shotgun (WGS) entry which is preliminary data.</text>
</comment>
<sequence length="102" mass="11416">MSRKRSGIVLTDSGFSPGLFRIDLFSLIWENYPAKESCGAMGGQRDFQRVPGKDGGRVGVGRLNEFSRRICLLVRIGSVRLASFNEAKMKKMNQRSSWLDSS</sequence>
<gene>
    <name evidence="1" type="ORF">CDAR_385721</name>
</gene>
<dbReference type="Proteomes" id="UP001054837">
    <property type="component" value="Unassembled WGS sequence"/>
</dbReference>
<accession>A0AAV4M4J8</accession>
<protein>
    <submittedName>
        <fullName evidence="1">Uncharacterized protein</fullName>
    </submittedName>
</protein>
<proteinExistence type="predicted"/>
<evidence type="ECO:0000313" key="2">
    <source>
        <dbReference type="Proteomes" id="UP001054837"/>
    </source>
</evidence>